<sequence length="158" mass="17366">MKGYPDGTFKPGKGVTRRAEFAVMLANAQQTKVEVSSSPIFSDDIPLWAATAVEAVVREHWMTGYPDGTFRPNALITREEMAAVIIRSINLVKPNTGITDYADHEQISAWARSYIATAAKAGLMRGKENHRFAPKEMTTRAEAVSVIIATLRKSLANE</sequence>
<name>A0A7W5ATQ6_9BACL</name>
<evidence type="ECO:0000259" key="1">
    <source>
        <dbReference type="PROSITE" id="PS51272"/>
    </source>
</evidence>
<gene>
    <name evidence="2" type="ORF">FHS18_000134</name>
</gene>
<reference evidence="2 3" key="1">
    <citation type="submission" date="2020-08" db="EMBL/GenBank/DDBJ databases">
        <title>Genomic Encyclopedia of Type Strains, Phase III (KMG-III): the genomes of soil and plant-associated and newly described type strains.</title>
        <authorList>
            <person name="Whitman W."/>
        </authorList>
    </citation>
    <scope>NUCLEOTIDE SEQUENCE [LARGE SCALE GENOMIC DNA]</scope>
    <source>
        <strain evidence="2 3">CECT 5862</strain>
    </source>
</reference>
<evidence type="ECO:0000313" key="3">
    <source>
        <dbReference type="Proteomes" id="UP000570361"/>
    </source>
</evidence>
<protein>
    <recommendedName>
        <fullName evidence="1">SLH domain-containing protein</fullName>
    </recommendedName>
</protein>
<accession>A0A7W5ATQ6</accession>
<feature type="domain" description="SLH" evidence="1">
    <location>
        <begin position="36"/>
        <end position="99"/>
    </location>
</feature>
<dbReference type="Proteomes" id="UP000570361">
    <property type="component" value="Unassembled WGS sequence"/>
</dbReference>
<dbReference type="PANTHER" id="PTHR43308">
    <property type="entry name" value="OUTER MEMBRANE PROTEIN ALPHA-RELATED"/>
    <property type="match status" value="1"/>
</dbReference>
<dbReference type="InterPro" id="IPR001119">
    <property type="entry name" value="SLH_dom"/>
</dbReference>
<comment type="caution">
    <text evidence="2">The sequence shown here is derived from an EMBL/GenBank/DDBJ whole genome shotgun (WGS) entry which is preliminary data.</text>
</comment>
<dbReference type="Pfam" id="PF00395">
    <property type="entry name" value="SLH"/>
    <property type="match status" value="3"/>
</dbReference>
<dbReference type="RefSeq" id="WP_183595893.1">
    <property type="nucleotide sequence ID" value="NZ_JACHXK010000001.1"/>
</dbReference>
<dbReference type="PANTHER" id="PTHR43308:SF5">
    <property type="entry name" value="S-LAYER PROTEIN _ PEPTIDOGLYCAN ENDO-BETA-N-ACETYLGLUCOSAMINIDASE"/>
    <property type="match status" value="1"/>
</dbReference>
<proteinExistence type="predicted"/>
<dbReference type="EMBL" id="JACHXK010000001">
    <property type="protein sequence ID" value="MBB3108106.1"/>
    <property type="molecule type" value="Genomic_DNA"/>
</dbReference>
<evidence type="ECO:0000313" key="2">
    <source>
        <dbReference type="EMBL" id="MBB3108106.1"/>
    </source>
</evidence>
<keyword evidence="3" id="KW-1185">Reference proteome</keyword>
<dbReference type="InterPro" id="IPR051465">
    <property type="entry name" value="Cell_Envelope_Struct_Comp"/>
</dbReference>
<dbReference type="PROSITE" id="PS51272">
    <property type="entry name" value="SLH"/>
    <property type="match status" value="2"/>
</dbReference>
<organism evidence="2 3">
    <name type="scientific">Paenibacillus phyllosphaerae</name>
    <dbReference type="NCBI Taxonomy" id="274593"/>
    <lineage>
        <taxon>Bacteria</taxon>
        <taxon>Bacillati</taxon>
        <taxon>Bacillota</taxon>
        <taxon>Bacilli</taxon>
        <taxon>Bacillales</taxon>
        <taxon>Paenibacillaceae</taxon>
        <taxon>Paenibacillus</taxon>
    </lineage>
</organism>
<dbReference type="AlphaFoldDB" id="A0A7W5ATQ6"/>
<feature type="domain" description="SLH" evidence="1">
    <location>
        <begin position="101"/>
        <end position="158"/>
    </location>
</feature>